<dbReference type="OrthoDB" id="5194430at2"/>
<dbReference type="EMBL" id="VLLL01000005">
    <property type="protein sequence ID" value="TWJ16262.1"/>
    <property type="molecule type" value="Genomic_DNA"/>
</dbReference>
<proteinExistence type="predicted"/>
<dbReference type="Proteomes" id="UP000321617">
    <property type="component" value="Unassembled WGS sequence"/>
</dbReference>
<feature type="transmembrane region" description="Helical" evidence="2">
    <location>
        <begin position="190"/>
        <end position="216"/>
    </location>
</feature>
<protein>
    <submittedName>
        <fullName evidence="3">Uncharacterized protein</fullName>
    </submittedName>
</protein>
<name>A0A562VEF6_9ACTN</name>
<keyword evidence="4" id="KW-1185">Reference proteome</keyword>
<dbReference type="AlphaFoldDB" id="A0A562VEF6"/>
<feature type="region of interest" description="Disordered" evidence="1">
    <location>
        <begin position="295"/>
        <end position="323"/>
    </location>
</feature>
<evidence type="ECO:0000313" key="3">
    <source>
        <dbReference type="EMBL" id="TWJ16262.1"/>
    </source>
</evidence>
<organism evidence="3 4">
    <name type="scientific">Stackebrandtia albiflava</name>
    <dbReference type="NCBI Taxonomy" id="406432"/>
    <lineage>
        <taxon>Bacteria</taxon>
        <taxon>Bacillati</taxon>
        <taxon>Actinomycetota</taxon>
        <taxon>Actinomycetes</taxon>
        <taxon>Glycomycetales</taxon>
        <taxon>Glycomycetaceae</taxon>
        <taxon>Stackebrandtia</taxon>
    </lineage>
</organism>
<gene>
    <name evidence="3" type="ORF">LX16_1989</name>
</gene>
<comment type="caution">
    <text evidence="3">The sequence shown here is derived from an EMBL/GenBank/DDBJ whole genome shotgun (WGS) entry which is preliminary data.</text>
</comment>
<evidence type="ECO:0000256" key="1">
    <source>
        <dbReference type="SAM" id="MobiDB-lite"/>
    </source>
</evidence>
<keyword evidence="2" id="KW-0472">Membrane</keyword>
<feature type="compositionally biased region" description="Basic and acidic residues" evidence="1">
    <location>
        <begin position="310"/>
        <end position="323"/>
    </location>
</feature>
<keyword evidence="2" id="KW-0812">Transmembrane</keyword>
<evidence type="ECO:0000313" key="4">
    <source>
        <dbReference type="Proteomes" id="UP000321617"/>
    </source>
</evidence>
<sequence>MTDVDPDFAGPSRDKAAEIALVDDAAIEAAVDRVIEAAVRQRTKEVNSDLGASGIPGPYPDDMFPTEADYQWVRTWFTPFYDRDPTLVTGMAASLAGAKGALNSGRATVVANASSAVEQWAGATRDDFKTYFLDPFPNAVANQKVVVDELCVVLAGYEAVLRQGRRDAEKIADDTAKVLDSLDDCTSAEVLVVLGIITAATTVIGAIPAAGAALGLGGSMALIRGGAQFGAAGVESARIKGDTVEGVLQSMVDGCKALQDTMDGVEQGLADALSESGEAVGRVLSAGNPLDVTALLPHEPNGDGVTDVTDGDRPGSEEWRGRR</sequence>
<accession>A0A562VEF6</accession>
<dbReference type="RefSeq" id="WP_147136377.1">
    <property type="nucleotide sequence ID" value="NZ_BAABIJ010000001.1"/>
</dbReference>
<reference evidence="3 4" key="1">
    <citation type="journal article" date="2013" name="Stand. Genomic Sci.">
        <title>Genomic Encyclopedia of Type Strains, Phase I: The one thousand microbial genomes (KMG-I) project.</title>
        <authorList>
            <person name="Kyrpides N.C."/>
            <person name="Woyke T."/>
            <person name="Eisen J.A."/>
            <person name="Garrity G."/>
            <person name="Lilburn T.G."/>
            <person name="Beck B.J."/>
            <person name="Whitman W.B."/>
            <person name="Hugenholtz P."/>
            <person name="Klenk H.P."/>
        </authorList>
    </citation>
    <scope>NUCLEOTIDE SEQUENCE [LARGE SCALE GENOMIC DNA]</scope>
    <source>
        <strain evidence="3 4">DSM 45044</strain>
    </source>
</reference>
<keyword evidence="2" id="KW-1133">Transmembrane helix</keyword>
<evidence type="ECO:0000256" key="2">
    <source>
        <dbReference type="SAM" id="Phobius"/>
    </source>
</evidence>